<dbReference type="SUPFAM" id="SSF50129">
    <property type="entry name" value="GroES-like"/>
    <property type="match status" value="1"/>
</dbReference>
<dbReference type="SUPFAM" id="SSF51735">
    <property type="entry name" value="NAD(P)-binding Rossmann-fold domains"/>
    <property type="match status" value="1"/>
</dbReference>
<dbReference type="InterPro" id="IPR013154">
    <property type="entry name" value="ADH-like_N"/>
</dbReference>
<sequence>MENTALIYRRFGPPSEALKLERVPLSPRPPHLLRVKMQMAPVNPSDLIPITGAYAHRVSPPLVAGYEGVGEVIAAPASHAHLIGKRVLPLRGPGTWQAYVDCDPDLAIPVPPSIDSTIAARGYINPLAAQLMLDAWPVKGTHVLLTAAGSTCASLLAQWALAAGASRVTGIYRAPEHKSALTRRGVEAIQLCDADQLTAAAASADVTFDALGGEPGSLILKAMPADTDFVSYGLLTGRPVLPGNPRPRAHHRRFHMRDSLAAMTPQQWHTCFDTLWPRLNSTALPAIREVRLADWQDALAGYDQPRRPKPILILGDAA</sequence>
<proteinExistence type="predicted"/>
<protein>
    <submittedName>
        <fullName evidence="4">Alcohol dehydrogenase GroES domain-containing protein</fullName>
    </submittedName>
</protein>
<evidence type="ECO:0000256" key="1">
    <source>
        <dbReference type="ARBA" id="ARBA00022857"/>
    </source>
</evidence>
<keyword evidence="1" id="KW-0521">NADP</keyword>
<name>A0A059GBB5_9PROT</name>
<evidence type="ECO:0000313" key="4">
    <source>
        <dbReference type="EMBL" id="KDA04142.1"/>
    </source>
</evidence>
<dbReference type="OrthoDB" id="9805883at2"/>
<dbReference type="AlphaFoldDB" id="A0A059GBB5"/>
<dbReference type="STRING" id="1280953.HOC_02361"/>
<evidence type="ECO:0000313" key="5">
    <source>
        <dbReference type="Proteomes" id="UP000024942"/>
    </source>
</evidence>
<evidence type="ECO:0000256" key="2">
    <source>
        <dbReference type="ARBA" id="ARBA00023002"/>
    </source>
</evidence>
<organism evidence="4 5">
    <name type="scientific">Hyphomonas oceanitis SCH89</name>
    <dbReference type="NCBI Taxonomy" id="1280953"/>
    <lineage>
        <taxon>Bacteria</taxon>
        <taxon>Pseudomonadati</taxon>
        <taxon>Pseudomonadota</taxon>
        <taxon>Alphaproteobacteria</taxon>
        <taxon>Hyphomonadales</taxon>
        <taxon>Hyphomonadaceae</taxon>
        <taxon>Hyphomonas</taxon>
    </lineage>
</organism>
<reference evidence="4 5" key="1">
    <citation type="journal article" date="2014" name="Antonie Van Leeuwenhoek">
        <title>Hyphomonas beringensis sp. nov. and Hyphomonas chukchiensis sp. nov., isolated from surface seawater of the Bering Sea and Chukchi Sea.</title>
        <authorList>
            <person name="Li C."/>
            <person name="Lai Q."/>
            <person name="Li G."/>
            <person name="Dong C."/>
            <person name="Wang J."/>
            <person name="Liao Y."/>
            <person name="Shao Z."/>
        </authorList>
    </citation>
    <scope>NUCLEOTIDE SEQUENCE [LARGE SCALE GENOMIC DNA]</scope>
    <source>
        <strain evidence="4 5">SCH89</strain>
    </source>
</reference>
<feature type="domain" description="Alcohol dehydrogenase-like N-terminal" evidence="3">
    <location>
        <begin position="31"/>
        <end position="111"/>
    </location>
</feature>
<dbReference type="Proteomes" id="UP000024942">
    <property type="component" value="Unassembled WGS sequence"/>
</dbReference>
<dbReference type="CDD" id="cd05282">
    <property type="entry name" value="ETR_like"/>
    <property type="match status" value="1"/>
</dbReference>
<gene>
    <name evidence="4" type="ORF">HOC_02361</name>
</gene>
<comment type="caution">
    <text evidence="4">The sequence shown here is derived from an EMBL/GenBank/DDBJ whole genome shotgun (WGS) entry which is preliminary data.</text>
</comment>
<keyword evidence="5" id="KW-1185">Reference proteome</keyword>
<dbReference type="RefSeq" id="WP_035535584.1">
    <property type="nucleotide sequence ID" value="NZ_ARYL01000002.1"/>
</dbReference>
<dbReference type="Gene3D" id="3.90.180.10">
    <property type="entry name" value="Medium-chain alcohol dehydrogenases, catalytic domain"/>
    <property type="match status" value="1"/>
</dbReference>
<dbReference type="PANTHER" id="PTHR48106:SF18">
    <property type="entry name" value="QUINONE OXIDOREDUCTASE PIG3"/>
    <property type="match status" value="1"/>
</dbReference>
<dbReference type="Pfam" id="PF08240">
    <property type="entry name" value="ADH_N"/>
    <property type="match status" value="1"/>
</dbReference>
<dbReference type="Gene3D" id="3.40.50.720">
    <property type="entry name" value="NAD(P)-binding Rossmann-like Domain"/>
    <property type="match status" value="1"/>
</dbReference>
<evidence type="ECO:0000259" key="3">
    <source>
        <dbReference type="Pfam" id="PF08240"/>
    </source>
</evidence>
<dbReference type="InterPro" id="IPR036291">
    <property type="entry name" value="NAD(P)-bd_dom_sf"/>
</dbReference>
<dbReference type="InterPro" id="IPR011032">
    <property type="entry name" value="GroES-like_sf"/>
</dbReference>
<keyword evidence="2" id="KW-0560">Oxidoreductase</keyword>
<accession>A0A059GBB5</accession>
<dbReference type="PANTHER" id="PTHR48106">
    <property type="entry name" value="QUINONE OXIDOREDUCTASE PIG3-RELATED"/>
    <property type="match status" value="1"/>
</dbReference>
<dbReference type="EMBL" id="ARYL01000002">
    <property type="protein sequence ID" value="KDA04142.1"/>
    <property type="molecule type" value="Genomic_DNA"/>
</dbReference>
<dbReference type="GO" id="GO:0016651">
    <property type="term" value="F:oxidoreductase activity, acting on NAD(P)H"/>
    <property type="evidence" value="ECO:0007669"/>
    <property type="project" value="TreeGrafter"/>
</dbReference>
<dbReference type="GO" id="GO:0070402">
    <property type="term" value="F:NADPH binding"/>
    <property type="evidence" value="ECO:0007669"/>
    <property type="project" value="TreeGrafter"/>
</dbReference>
<dbReference type="PATRIC" id="fig|1280953.3.peg.476"/>
<dbReference type="eggNOG" id="COG0604">
    <property type="taxonomic scope" value="Bacteria"/>
</dbReference>